<comment type="caution">
    <text evidence="1">The sequence shown here is derived from an EMBL/GenBank/DDBJ whole genome shotgun (WGS) entry which is preliminary data.</text>
</comment>
<evidence type="ECO:0000313" key="1">
    <source>
        <dbReference type="EMBL" id="CAA0827809.1"/>
    </source>
</evidence>
<dbReference type="EMBL" id="CACSLK010027752">
    <property type="protein sequence ID" value="CAA0827809.1"/>
    <property type="molecule type" value="Genomic_DNA"/>
</dbReference>
<dbReference type="PANTHER" id="PTHR46644:SF2">
    <property type="entry name" value="DNA REPAIR PROTEIN XRCC2"/>
    <property type="match status" value="1"/>
</dbReference>
<dbReference type="InterPro" id="IPR030547">
    <property type="entry name" value="XRCC2"/>
</dbReference>
<keyword evidence="2" id="KW-1185">Reference proteome</keyword>
<proteinExistence type="predicted"/>
<gene>
    <name evidence="1" type="ORF">SHERM_23504</name>
</gene>
<protein>
    <submittedName>
        <fullName evidence="1">DNA repair protein XRCC2 homolog</fullName>
    </submittedName>
</protein>
<dbReference type="PANTHER" id="PTHR46644">
    <property type="entry name" value="DNA REPAIR PROTEIN XRCC2"/>
    <property type="match status" value="1"/>
</dbReference>
<dbReference type="GO" id="GO:0000724">
    <property type="term" value="P:double-strand break repair via homologous recombination"/>
    <property type="evidence" value="ECO:0007669"/>
    <property type="project" value="InterPro"/>
</dbReference>
<sequence>MIKAYPSSRLNKGPASKKMAPAFSWLKTDETAKEALLRILTERPSVVLPPPLHRLPLRAGNVVEIAGPSPSAKTLILTQAAISCILPKECNAVQYGGLERNVFYIDLDCRFDAVSFSRALESRINGANGKICCMKRNEKEYHKELFVSCMRRFMYTRCYNSFEFLATLKALHYQILRDKEKQGTTAYMLIIDSIGAFYWMDRALSSSSAGTNNRKSLSLQTITEAIVREIQRLLQVHPMLVLAAKSATFGDKQSASEVMRNSGKWADEQSLDSCGPRSVMSHKDYMPSVWQSFVTHRVLLRPSDSESKYHNRPAFTTQWLSPPLTFSDGFTIHDV</sequence>
<evidence type="ECO:0000313" key="2">
    <source>
        <dbReference type="Proteomes" id="UP001153555"/>
    </source>
</evidence>
<dbReference type="SUPFAM" id="SSF52540">
    <property type="entry name" value="P-loop containing nucleoside triphosphate hydrolases"/>
    <property type="match status" value="1"/>
</dbReference>
<reference evidence="1" key="1">
    <citation type="submission" date="2019-12" db="EMBL/GenBank/DDBJ databases">
        <authorList>
            <person name="Scholes J."/>
        </authorList>
    </citation>
    <scope>NUCLEOTIDE SEQUENCE</scope>
</reference>
<dbReference type="InterPro" id="IPR027417">
    <property type="entry name" value="P-loop_NTPase"/>
</dbReference>
<dbReference type="Proteomes" id="UP001153555">
    <property type="component" value="Unassembled WGS sequence"/>
</dbReference>
<name>A0A9N7NC63_STRHE</name>
<dbReference type="GO" id="GO:0005657">
    <property type="term" value="C:replication fork"/>
    <property type="evidence" value="ECO:0007669"/>
    <property type="project" value="InterPro"/>
</dbReference>
<dbReference type="Gene3D" id="3.40.50.300">
    <property type="entry name" value="P-loop containing nucleotide triphosphate hydrolases"/>
    <property type="match status" value="1"/>
</dbReference>
<dbReference type="AlphaFoldDB" id="A0A9N7NC63"/>
<dbReference type="OrthoDB" id="420422at2759"/>
<organism evidence="1 2">
    <name type="scientific">Striga hermonthica</name>
    <name type="common">Purple witchweed</name>
    <name type="synonym">Buchnera hermonthica</name>
    <dbReference type="NCBI Taxonomy" id="68872"/>
    <lineage>
        <taxon>Eukaryota</taxon>
        <taxon>Viridiplantae</taxon>
        <taxon>Streptophyta</taxon>
        <taxon>Embryophyta</taxon>
        <taxon>Tracheophyta</taxon>
        <taxon>Spermatophyta</taxon>
        <taxon>Magnoliopsida</taxon>
        <taxon>eudicotyledons</taxon>
        <taxon>Gunneridae</taxon>
        <taxon>Pentapetalae</taxon>
        <taxon>asterids</taxon>
        <taxon>lamiids</taxon>
        <taxon>Lamiales</taxon>
        <taxon>Orobanchaceae</taxon>
        <taxon>Buchnereae</taxon>
        <taxon>Striga</taxon>
    </lineage>
</organism>
<dbReference type="CDD" id="cd19490">
    <property type="entry name" value="XRCC2"/>
    <property type="match status" value="1"/>
</dbReference>
<dbReference type="GO" id="GO:0033063">
    <property type="term" value="C:Rad51B-Rad51C-Rad51D-XRCC2 complex"/>
    <property type="evidence" value="ECO:0007669"/>
    <property type="project" value="InterPro"/>
</dbReference>
<accession>A0A9N7NC63</accession>